<dbReference type="OrthoDB" id="5574344at2"/>
<evidence type="ECO:0000256" key="2">
    <source>
        <dbReference type="SAM" id="SignalP"/>
    </source>
</evidence>
<feature type="compositionally biased region" description="Pro residues" evidence="1">
    <location>
        <begin position="134"/>
        <end position="148"/>
    </location>
</feature>
<dbReference type="RefSeq" id="WP_066988024.1">
    <property type="nucleotide sequence ID" value="NZ_LUUI01000163.1"/>
</dbReference>
<feature type="compositionally biased region" description="Basic and acidic residues" evidence="1">
    <location>
        <begin position="41"/>
        <end position="57"/>
    </location>
</feature>
<feature type="chain" id="PRO_5008068576" description="DUF4124 domain-containing protein" evidence="2">
    <location>
        <begin position="19"/>
        <end position="158"/>
    </location>
</feature>
<reference evidence="4 5" key="1">
    <citation type="submission" date="2016-03" db="EMBL/GenBank/DDBJ databases">
        <authorList>
            <person name="Ploux O."/>
        </authorList>
    </citation>
    <scope>NUCLEOTIDE SEQUENCE [LARGE SCALE GENOMIC DNA]</scope>
    <source>
        <strain evidence="4 5">R-45370</strain>
    </source>
</reference>
<feature type="signal peptide" evidence="2">
    <location>
        <begin position="1"/>
        <end position="18"/>
    </location>
</feature>
<feature type="compositionally biased region" description="Basic and acidic residues" evidence="1">
    <location>
        <begin position="69"/>
        <end position="85"/>
    </location>
</feature>
<feature type="region of interest" description="Disordered" evidence="1">
    <location>
        <begin position="41"/>
        <end position="85"/>
    </location>
</feature>
<accession>A0A177MYA3</accession>
<protein>
    <recommendedName>
        <fullName evidence="3">DUF4124 domain-containing protein</fullName>
    </recommendedName>
</protein>
<evidence type="ECO:0000256" key="1">
    <source>
        <dbReference type="SAM" id="MobiDB-lite"/>
    </source>
</evidence>
<keyword evidence="5" id="KW-1185">Reference proteome</keyword>
<dbReference type="Pfam" id="PF13511">
    <property type="entry name" value="DUF4124"/>
    <property type="match status" value="1"/>
</dbReference>
<comment type="caution">
    <text evidence="4">The sequence shown here is derived from an EMBL/GenBank/DDBJ whole genome shotgun (WGS) entry which is preliminary data.</text>
</comment>
<dbReference type="AlphaFoldDB" id="A0A177MYA3"/>
<feature type="domain" description="DUF4124" evidence="3">
    <location>
        <begin position="8"/>
        <end position="59"/>
    </location>
</feature>
<proteinExistence type="predicted"/>
<evidence type="ECO:0000313" key="5">
    <source>
        <dbReference type="Proteomes" id="UP000078476"/>
    </source>
</evidence>
<feature type="compositionally biased region" description="Basic and acidic residues" evidence="1">
    <location>
        <begin position="149"/>
        <end position="158"/>
    </location>
</feature>
<feature type="region of interest" description="Disordered" evidence="1">
    <location>
        <begin position="103"/>
        <end position="158"/>
    </location>
</feature>
<sequence>MRLISLLSLMLISATANAEVFKCIEKFGRAVYQSTPCKSGAKEQQLDIKADPAKEAAAESNLEAVQSEYESRKVAQDERNKELEKQRMEAATLEIARRNAIAQQEQADAQKRQAEALEQQNNYNNRPLYIVPSVRPPWPASKPPTPFPEPRRPRSAID</sequence>
<dbReference type="InterPro" id="IPR025392">
    <property type="entry name" value="DUF4124"/>
</dbReference>
<evidence type="ECO:0000313" key="4">
    <source>
        <dbReference type="EMBL" id="OAI09889.1"/>
    </source>
</evidence>
<evidence type="ECO:0000259" key="3">
    <source>
        <dbReference type="Pfam" id="PF13511"/>
    </source>
</evidence>
<name>A0A177MYA3_9GAMM</name>
<organism evidence="4 5">
    <name type="scientific">Methylomonas lenta</name>
    <dbReference type="NCBI Taxonomy" id="980561"/>
    <lineage>
        <taxon>Bacteria</taxon>
        <taxon>Pseudomonadati</taxon>
        <taxon>Pseudomonadota</taxon>
        <taxon>Gammaproteobacteria</taxon>
        <taxon>Methylococcales</taxon>
        <taxon>Methylococcaceae</taxon>
        <taxon>Methylomonas</taxon>
    </lineage>
</organism>
<dbReference type="Proteomes" id="UP000078476">
    <property type="component" value="Unassembled WGS sequence"/>
</dbReference>
<keyword evidence="2" id="KW-0732">Signal</keyword>
<dbReference type="EMBL" id="LUUI01000163">
    <property type="protein sequence ID" value="OAI09889.1"/>
    <property type="molecule type" value="Genomic_DNA"/>
</dbReference>
<gene>
    <name evidence="4" type="ORF">A1359_18085</name>
</gene>